<accession>A0A0F9AFZ0</accession>
<gene>
    <name evidence="1" type="ORF">LCGC14_2575700</name>
</gene>
<proteinExistence type="predicted"/>
<comment type="caution">
    <text evidence="1">The sequence shown here is derived from an EMBL/GenBank/DDBJ whole genome shotgun (WGS) entry which is preliminary data.</text>
</comment>
<dbReference type="EMBL" id="LAZR01042872">
    <property type="protein sequence ID" value="KKL08454.1"/>
    <property type="molecule type" value="Genomic_DNA"/>
</dbReference>
<reference evidence="1" key="1">
    <citation type="journal article" date="2015" name="Nature">
        <title>Complex archaea that bridge the gap between prokaryotes and eukaryotes.</title>
        <authorList>
            <person name="Spang A."/>
            <person name="Saw J.H."/>
            <person name="Jorgensen S.L."/>
            <person name="Zaremba-Niedzwiedzka K."/>
            <person name="Martijn J."/>
            <person name="Lind A.E."/>
            <person name="van Eijk R."/>
            <person name="Schleper C."/>
            <person name="Guy L."/>
            <person name="Ettema T.J."/>
        </authorList>
    </citation>
    <scope>NUCLEOTIDE SEQUENCE</scope>
</reference>
<dbReference type="AlphaFoldDB" id="A0A0F9AFZ0"/>
<name>A0A0F9AFZ0_9ZZZZ</name>
<organism evidence="1">
    <name type="scientific">marine sediment metagenome</name>
    <dbReference type="NCBI Taxonomy" id="412755"/>
    <lineage>
        <taxon>unclassified sequences</taxon>
        <taxon>metagenomes</taxon>
        <taxon>ecological metagenomes</taxon>
    </lineage>
</organism>
<protein>
    <submittedName>
        <fullName evidence="1">Uncharacterized protein</fullName>
    </submittedName>
</protein>
<sequence>MATCRVCSATLTDDPSQVDGAYGEDGSGKTLLESQVSKALGENLCTHHWMQVLEGNDNTAIASVTDNSMADTLHRHSELSASDGTPDAIVSVDSDGILYADAAPVGFDILYSGVIGAHLTVGNNIIVGGTVDGVDIAARDHTESHTVVSHSDTTATGANLNTLVGGGETALHSHAGALTLSETEVLNVCRLSQGLVCSQVEQNARTTTILPG</sequence>
<evidence type="ECO:0000313" key="1">
    <source>
        <dbReference type="EMBL" id="KKL08454.1"/>
    </source>
</evidence>